<feature type="binding site" evidence="7">
    <location>
        <position position="94"/>
    </location>
    <ligand>
        <name>Zn(2+)</name>
        <dbReference type="ChEBI" id="CHEBI:29105"/>
        <label>1</label>
    </ligand>
</feature>
<dbReference type="RefSeq" id="WP_241937085.1">
    <property type="nucleotide sequence ID" value="NZ_JALBGC010000004.1"/>
</dbReference>
<feature type="binding site" evidence="7">
    <location>
        <position position="94"/>
    </location>
    <ligand>
        <name>Zn(2+)</name>
        <dbReference type="ChEBI" id="CHEBI:29105"/>
        <label>2</label>
    </ligand>
</feature>
<evidence type="ECO:0000256" key="6">
    <source>
        <dbReference type="ARBA" id="ARBA00023211"/>
    </source>
</evidence>
<evidence type="ECO:0000256" key="2">
    <source>
        <dbReference type="ARBA" id="ARBA00006153"/>
    </source>
</evidence>
<comment type="cofactor">
    <cofactor evidence="7">
        <name>Zn(2+)</name>
        <dbReference type="ChEBI" id="CHEBI:29105"/>
    </cofactor>
    <text evidence="7">Binds 2 Zn(2+) ions per subunit.</text>
</comment>
<dbReference type="PANTHER" id="PTHR32494:SF19">
    <property type="entry name" value="ALLANTOATE DEIMINASE-RELATED"/>
    <property type="match status" value="1"/>
</dbReference>
<keyword evidence="4 7" id="KW-0479">Metal-binding</keyword>
<evidence type="ECO:0000259" key="9">
    <source>
        <dbReference type="Pfam" id="PF07687"/>
    </source>
</evidence>
<feature type="binding site" evidence="8">
    <location>
        <position position="291"/>
    </location>
    <ligand>
        <name>allantoate</name>
        <dbReference type="ChEBI" id="CHEBI:17536"/>
    </ligand>
</feature>
<organism evidence="10 11">
    <name type="scientific">Hymenobacter cyanobacteriorum</name>
    <dbReference type="NCBI Taxonomy" id="2926463"/>
    <lineage>
        <taxon>Bacteria</taxon>
        <taxon>Pseudomonadati</taxon>
        <taxon>Bacteroidota</taxon>
        <taxon>Cytophagia</taxon>
        <taxon>Cytophagales</taxon>
        <taxon>Hymenobacteraceae</taxon>
        <taxon>Hymenobacter</taxon>
    </lineage>
</organism>
<dbReference type="Gene3D" id="3.30.70.360">
    <property type="match status" value="1"/>
</dbReference>
<comment type="caution">
    <text evidence="10">The sequence shown here is derived from an EMBL/GenBank/DDBJ whole genome shotgun (WGS) entry which is preliminary data.</text>
</comment>
<gene>
    <name evidence="10" type="ORF">MON38_15650</name>
</gene>
<comment type="cofactor">
    <cofactor evidence="1">
        <name>Mn(2+)</name>
        <dbReference type="ChEBI" id="CHEBI:29035"/>
    </cofactor>
</comment>
<dbReference type="InterPro" id="IPR002933">
    <property type="entry name" value="Peptidase_M20"/>
</dbReference>
<dbReference type="GO" id="GO:0046872">
    <property type="term" value="F:metal ion binding"/>
    <property type="evidence" value="ECO:0007669"/>
    <property type="project" value="UniProtKB-KW"/>
</dbReference>
<feature type="binding site" evidence="7">
    <location>
        <position position="385"/>
    </location>
    <ligand>
        <name>Zn(2+)</name>
        <dbReference type="ChEBI" id="CHEBI:29105"/>
        <label>2</label>
    </ligand>
</feature>
<evidence type="ECO:0000256" key="4">
    <source>
        <dbReference type="ARBA" id="ARBA00022723"/>
    </source>
</evidence>
<feature type="binding site" evidence="7">
    <location>
        <position position="83"/>
    </location>
    <ligand>
        <name>Zn(2+)</name>
        <dbReference type="ChEBI" id="CHEBI:29105"/>
        <label>1</label>
    </ligand>
</feature>
<dbReference type="GO" id="GO:0016813">
    <property type="term" value="F:hydrolase activity, acting on carbon-nitrogen (but not peptide) bonds, in linear amidines"/>
    <property type="evidence" value="ECO:0007669"/>
    <property type="project" value="InterPro"/>
</dbReference>
<dbReference type="InterPro" id="IPR010158">
    <property type="entry name" value="Amidase_Cbmase"/>
</dbReference>
<keyword evidence="6" id="KW-0464">Manganese</keyword>
<reference evidence="10" key="1">
    <citation type="submission" date="2022-03" db="EMBL/GenBank/DDBJ databases">
        <title>Bacterial whole genome sequence for Hymenobacter sp. DH14.</title>
        <authorList>
            <person name="Le V."/>
        </authorList>
    </citation>
    <scope>NUCLEOTIDE SEQUENCE</scope>
    <source>
        <strain evidence="10">DH14</strain>
    </source>
</reference>
<dbReference type="CDD" id="cd03884">
    <property type="entry name" value="M20_bAS"/>
    <property type="match status" value="1"/>
</dbReference>
<dbReference type="Gene3D" id="3.40.630.10">
    <property type="entry name" value="Zn peptidases"/>
    <property type="match status" value="1"/>
</dbReference>
<dbReference type="SUPFAM" id="SSF53187">
    <property type="entry name" value="Zn-dependent exopeptidases"/>
    <property type="match status" value="1"/>
</dbReference>
<dbReference type="PIRSF" id="PIRSF001235">
    <property type="entry name" value="Amidase_carbamoylase"/>
    <property type="match status" value="1"/>
</dbReference>
<dbReference type="PANTHER" id="PTHR32494">
    <property type="entry name" value="ALLANTOATE DEIMINASE-RELATED"/>
    <property type="match status" value="1"/>
</dbReference>
<evidence type="ECO:0000256" key="8">
    <source>
        <dbReference type="PIRSR" id="PIRSR001235-2"/>
    </source>
</evidence>
<keyword evidence="11" id="KW-1185">Reference proteome</keyword>
<dbReference type="Proteomes" id="UP001139193">
    <property type="component" value="Unassembled WGS sequence"/>
</dbReference>
<evidence type="ECO:0000313" key="10">
    <source>
        <dbReference type="EMBL" id="MCI1188858.1"/>
    </source>
</evidence>
<dbReference type="AlphaFoldDB" id="A0A9X2AHH5"/>
<name>A0A9X2AHH5_9BACT</name>
<feature type="binding site" evidence="7">
    <location>
        <position position="193"/>
    </location>
    <ligand>
        <name>Zn(2+)</name>
        <dbReference type="ChEBI" id="CHEBI:29105"/>
        <label>1</label>
    </ligand>
</feature>
<comment type="subunit">
    <text evidence="3">Homodimer.</text>
</comment>
<comment type="similarity">
    <text evidence="2">Belongs to the peptidase M20 family.</text>
</comment>
<keyword evidence="5 10" id="KW-0378">Hydrolase</keyword>
<evidence type="ECO:0000256" key="3">
    <source>
        <dbReference type="ARBA" id="ARBA00011738"/>
    </source>
</evidence>
<dbReference type="Pfam" id="PF01546">
    <property type="entry name" value="Peptidase_M20"/>
    <property type="match status" value="1"/>
</dbReference>
<accession>A0A9X2AHH5</accession>
<feature type="binding site" evidence="7">
    <location>
        <position position="129"/>
    </location>
    <ligand>
        <name>Zn(2+)</name>
        <dbReference type="ChEBI" id="CHEBI:29105"/>
        <label>2</label>
    </ligand>
</feature>
<evidence type="ECO:0000313" key="11">
    <source>
        <dbReference type="Proteomes" id="UP001139193"/>
    </source>
</evidence>
<feature type="domain" description="Peptidase M20 dimerisation" evidence="9">
    <location>
        <begin position="214"/>
        <end position="314"/>
    </location>
</feature>
<proteinExistence type="inferred from homology"/>
<dbReference type="EMBL" id="JALBGC010000004">
    <property type="protein sequence ID" value="MCI1188858.1"/>
    <property type="molecule type" value="Genomic_DNA"/>
</dbReference>
<keyword evidence="7" id="KW-0862">Zinc</keyword>
<protein>
    <submittedName>
        <fullName evidence="10">Zn-dependent hydrolase</fullName>
    </submittedName>
</protein>
<feature type="binding site" evidence="8">
    <location>
        <position position="278"/>
    </location>
    <ligand>
        <name>allantoate</name>
        <dbReference type="ChEBI" id="CHEBI:17536"/>
    </ligand>
</feature>
<dbReference type="Pfam" id="PF07687">
    <property type="entry name" value="M20_dimer"/>
    <property type="match status" value="1"/>
</dbReference>
<dbReference type="NCBIfam" id="TIGR01879">
    <property type="entry name" value="hydantase"/>
    <property type="match status" value="1"/>
</dbReference>
<dbReference type="SUPFAM" id="SSF55031">
    <property type="entry name" value="Bacterial exopeptidase dimerisation domain"/>
    <property type="match status" value="1"/>
</dbReference>
<evidence type="ECO:0000256" key="7">
    <source>
        <dbReference type="PIRSR" id="PIRSR001235-1"/>
    </source>
</evidence>
<evidence type="ECO:0000256" key="5">
    <source>
        <dbReference type="ARBA" id="ARBA00022801"/>
    </source>
</evidence>
<dbReference type="InterPro" id="IPR036264">
    <property type="entry name" value="Bact_exopeptidase_dim_dom"/>
</dbReference>
<sequence>MQPDYSSRAARIMARIHELAAISEDADGVTRTFGTPAFLQGRALVQSWCEAAGLATRLDGIGNLRARLVSANPRAKTFVLASHIDTVVNAGKFDGPLGVLMGLDLLETLRERQAALPFHVELIAFSDEEGVRFHTTYLGSKVVAGSFDHGWLTRADAGGITLARALEMMEADAARIADDAIPADDWLGYFEMHIEQGPVLWERQLPVALVTAIAGQMRVELTFTGMAGHAGTVPMDMRQDALCAAAEFILIAEQFALTHGRGLVATVGKLALSHAASNVIPGEVVCSLDLRSPDAGQLADAYAALKEYTEALAAQRNVALGWNLVQETAPAACDAGLNETLAEAIADAGHEVVALVSGAGHDAVPISAVAPVTMMFIRCYKGISHNPLENVEIADLAAAIEVADRFLARLAVDVARQQAEATAGLRG</sequence>
<evidence type="ECO:0000256" key="1">
    <source>
        <dbReference type="ARBA" id="ARBA00001936"/>
    </source>
</evidence>
<feature type="binding site" evidence="8">
    <location>
        <position position="218"/>
    </location>
    <ligand>
        <name>allantoate</name>
        <dbReference type="ChEBI" id="CHEBI:17536"/>
    </ligand>
</feature>
<dbReference type="InterPro" id="IPR011650">
    <property type="entry name" value="Peptidase_M20_dimer"/>
</dbReference>